<dbReference type="PANTHER" id="PTHR30026">
    <property type="entry name" value="OUTER MEMBRANE PROTEIN TOLC"/>
    <property type="match status" value="1"/>
</dbReference>
<comment type="subcellular location">
    <subcellularLocation>
        <location evidence="1">Cell outer membrane</location>
    </subcellularLocation>
</comment>
<evidence type="ECO:0000256" key="4">
    <source>
        <dbReference type="ARBA" id="ARBA00022452"/>
    </source>
</evidence>
<gene>
    <name evidence="9" type="ORF">CA267_011245</name>
</gene>
<feature type="chain" id="PRO_5028994230" evidence="8">
    <location>
        <begin position="29"/>
        <end position="452"/>
    </location>
</feature>
<dbReference type="EMBL" id="CP052766">
    <property type="protein sequence ID" value="QJR81311.1"/>
    <property type="molecule type" value="Genomic_DNA"/>
</dbReference>
<accession>A0A6M4MDP6</accession>
<evidence type="ECO:0000256" key="6">
    <source>
        <dbReference type="ARBA" id="ARBA00023136"/>
    </source>
</evidence>
<keyword evidence="4" id="KW-1134">Transmembrane beta strand</keyword>
<dbReference type="GO" id="GO:0015288">
    <property type="term" value="F:porin activity"/>
    <property type="evidence" value="ECO:0007669"/>
    <property type="project" value="TreeGrafter"/>
</dbReference>
<keyword evidence="6" id="KW-0472">Membrane</keyword>
<dbReference type="Proteomes" id="UP000219285">
    <property type="component" value="Chromosome"/>
</dbReference>
<dbReference type="GO" id="GO:1990281">
    <property type="term" value="C:efflux pump complex"/>
    <property type="evidence" value="ECO:0007669"/>
    <property type="project" value="TreeGrafter"/>
</dbReference>
<keyword evidence="3" id="KW-0813">Transport</keyword>
<dbReference type="InterPro" id="IPR003423">
    <property type="entry name" value="OMP_efflux"/>
</dbReference>
<dbReference type="KEGG" id="apel:CA267_011245"/>
<dbReference type="RefSeq" id="WP_075607394.1">
    <property type="nucleotide sequence ID" value="NZ_CP052766.1"/>
</dbReference>
<comment type="similarity">
    <text evidence="2">Belongs to the outer membrane factor (OMF) (TC 1.B.17) family.</text>
</comment>
<evidence type="ECO:0000256" key="8">
    <source>
        <dbReference type="SAM" id="SignalP"/>
    </source>
</evidence>
<keyword evidence="10" id="KW-1185">Reference proteome</keyword>
<dbReference type="InterPro" id="IPR051906">
    <property type="entry name" value="TolC-like"/>
</dbReference>
<organism evidence="9 10">
    <name type="scientific">Alteromonas pelagimontana</name>
    <dbReference type="NCBI Taxonomy" id="1858656"/>
    <lineage>
        <taxon>Bacteria</taxon>
        <taxon>Pseudomonadati</taxon>
        <taxon>Pseudomonadota</taxon>
        <taxon>Gammaproteobacteria</taxon>
        <taxon>Alteromonadales</taxon>
        <taxon>Alteromonadaceae</taxon>
        <taxon>Alteromonas/Salinimonas group</taxon>
        <taxon>Alteromonas</taxon>
    </lineage>
</organism>
<name>A0A6M4MDP6_9ALTE</name>
<evidence type="ECO:0000313" key="10">
    <source>
        <dbReference type="Proteomes" id="UP000219285"/>
    </source>
</evidence>
<dbReference type="PANTHER" id="PTHR30026:SF20">
    <property type="entry name" value="OUTER MEMBRANE PROTEIN TOLC"/>
    <property type="match status" value="1"/>
</dbReference>
<dbReference type="Pfam" id="PF02321">
    <property type="entry name" value="OEP"/>
    <property type="match status" value="1"/>
</dbReference>
<keyword evidence="5" id="KW-0812">Transmembrane</keyword>
<dbReference type="GO" id="GO:0015562">
    <property type="term" value="F:efflux transmembrane transporter activity"/>
    <property type="evidence" value="ECO:0007669"/>
    <property type="project" value="InterPro"/>
</dbReference>
<evidence type="ECO:0000313" key="9">
    <source>
        <dbReference type="EMBL" id="QJR81311.1"/>
    </source>
</evidence>
<reference evidence="10" key="1">
    <citation type="submission" date="2014-12" db="EMBL/GenBank/DDBJ databases">
        <title>Complete genome sequence of a multi-drug resistant Klebsiella pneumoniae.</title>
        <authorList>
            <person name="Hua X."/>
            <person name="Chen Q."/>
            <person name="Li X."/>
            <person name="Feng Y."/>
            <person name="Ruan Z."/>
            <person name="Yu Y."/>
        </authorList>
    </citation>
    <scope>NUCLEOTIDE SEQUENCE [LARGE SCALE GENOMIC DNA]</scope>
    <source>
        <strain evidence="10">5.12</strain>
    </source>
</reference>
<dbReference type="SUPFAM" id="SSF56954">
    <property type="entry name" value="Outer membrane efflux proteins (OEP)"/>
    <property type="match status" value="1"/>
</dbReference>
<dbReference type="AlphaFoldDB" id="A0A6M4MDP6"/>
<keyword evidence="7" id="KW-0998">Cell outer membrane</keyword>
<feature type="signal peptide" evidence="8">
    <location>
        <begin position="1"/>
        <end position="28"/>
    </location>
</feature>
<sequence>MGIGLRKTRACYACVLLIFSLLAPAATAAVLHLNDAIKLAYQHDPWLAGSRYRQQAMAQQSIAAGTLADPTVALSVANLPMDTWDFDQEAMTQVKVGVSQMFPRGRSLEIKRAGLQLEAAQFPYLRQDRKAKVAVNVAEFWLDAWLAQQTITLIERDKFLFEQLAEIANAQYANVTGNVRQQDVIRSQLELVQLDDRLTLARQQYQTALAKLEEWIANVDQADRLTLSSESSWQLPELLPEITLGYSNAEKKDTSVEALVATFNNHPSLKAIENQIAAATTDIALAQEQYKPQWGVNASYGYRDNSPQGIERADFFSVGLTVDVPLFTDNRQDKMVSSAIASAEAVKTDKRLMLKSMLAQFQALHQQLKGLHRRQALYQEQLLPQIHEQAETALTAYTNSEGDFAEVVRARIAELNARIIATGIDVDILKTRSRINYFFVEAEPVAIWQGEH</sequence>
<dbReference type="GO" id="GO:0009279">
    <property type="term" value="C:cell outer membrane"/>
    <property type="evidence" value="ECO:0007669"/>
    <property type="project" value="UniProtKB-SubCell"/>
</dbReference>
<dbReference type="OrthoDB" id="5607838at2"/>
<evidence type="ECO:0000256" key="3">
    <source>
        <dbReference type="ARBA" id="ARBA00022448"/>
    </source>
</evidence>
<protein>
    <submittedName>
        <fullName evidence="9">TolC family protein</fullName>
    </submittedName>
</protein>
<evidence type="ECO:0000256" key="7">
    <source>
        <dbReference type="ARBA" id="ARBA00023237"/>
    </source>
</evidence>
<evidence type="ECO:0000256" key="2">
    <source>
        <dbReference type="ARBA" id="ARBA00007613"/>
    </source>
</evidence>
<evidence type="ECO:0000256" key="1">
    <source>
        <dbReference type="ARBA" id="ARBA00004442"/>
    </source>
</evidence>
<evidence type="ECO:0000256" key="5">
    <source>
        <dbReference type="ARBA" id="ARBA00022692"/>
    </source>
</evidence>
<keyword evidence="8" id="KW-0732">Signal</keyword>
<reference evidence="9 10" key="2">
    <citation type="submission" date="2020-04" db="EMBL/GenBank/DDBJ databases">
        <title>Complete genome sequence of Alteromonas pelagimontana 5.12T.</title>
        <authorList>
            <person name="Sinha R.K."/>
            <person name="Krishnan K.P."/>
            <person name="Kurian J.P."/>
        </authorList>
    </citation>
    <scope>NUCLEOTIDE SEQUENCE [LARGE SCALE GENOMIC DNA]</scope>
    <source>
        <strain evidence="9 10">5.12</strain>
    </source>
</reference>
<proteinExistence type="inferred from homology"/>
<dbReference type="Gene3D" id="1.20.1600.10">
    <property type="entry name" value="Outer membrane efflux proteins (OEP)"/>
    <property type="match status" value="1"/>
</dbReference>